<dbReference type="Pfam" id="PF08818">
    <property type="entry name" value="DUF1801"/>
    <property type="match status" value="1"/>
</dbReference>
<feature type="domain" description="YdhG-like" evidence="1">
    <location>
        <begin position="19"/>
        <end position="134"/>
    </location>
</feature>
<protein>
    <submittedName>
        <fullName evidence="2">DUF1801 domain-containing protein</fullName>
    </submittedName>
</protein>
<organism evidence="2 3">
    <name type="scientific">Flavobacterium jejuense</name>
    <dbReference type="NCBI Taxonomy" id="1544455"/>
    <lineage>
        <taxon>Bacteria</taxon>
        <taxon>Pseudomonadati</taxon>
        <taxon>Bacteroidota</taxon>
        <taxon>Flavobacteriia</taxon>
        <taxon>Flavobacteriales</taxon>
        <taxon>Flavobacteriaceae</taxon>
        <taxon>Flavobacterium</taxon>
    </lineage>
</organism>
<sequence>MTSRATTPEEYIKEVPEERKEAINNLRNVILNNLPEGFKEEMSYGMIGYVIPHEVYPSGYHCNPKLPLPFMSFASQKNSINFYHMGIYANSELYNWFISEYGKFSTKKLDIGKSCMRFKKEQDIPYDLIGELVSKINVNQWISTYENAFKK</sequence>
<dbReference type="InterPro" id="IPR014922">
    <property type="entry name" value="YdhG-like"/>
</dbReference>
<gene>
    <name evidence="2" type="ORF">FIA58_014160</name>
</gene>
<name>A0ABX0ISJ2_9FLAO</name>
<evidence type="ECO:0000259" key="1">
    <source>
        <dbReference type="Pfam" id="PF08818"/>
    </source>
</evidence>
<proteinExistence type="predicted"/>
<dbReference type="Gene3D" id="3.90.1150.200">
    <property type="match status" value="1"/>
</dbReference>
<reference evidence="2 3" key="2">
    <citation type="submission" date="2019-05" db="EMBL/GenBank/DDBJ databases">
        <authorList>
            <person name="Lianzixin W."/>
        </authorList>
    </citation>
    <scope>NUCLEOTIDE SEQUENCE [LARGE SCALE GENOMIC DNA]</scope>
    <source>
        <strain evidence="2 3">EC11</strain>
    </source>
</reference>
<reference evidence="2 3" key="3">
    <citation type="submission" date="2020-02" db="EMBL/GenBank/DDBJ databases">
        <title>Flavobacterium profundi sp. nov., isolated from a deep-sea seamount.</title>
        <authorList>
            <person name="Zhang D.-C."/>
        </authorList>
    </citation>
    <scope>NUCLEOTIDE SEQUENCE [LARGE SCALE GENOMIC DNA]</scope>
    <source>
        <strain evidence="2 3">EC11</strain>
    </source>
</reference>
<dbReference type="EMBL" id="VEVQ02000009">
    <property type="protein sequence ID" value="NHN26825.1"/>
    <property type="molecule type" value="Genomic_DNA"/>
</dbReference>
<accession>A0ABX0ISJ2</accession>
<evidence type="ECO:0000313" key="3">
    <source>
        <dbReference type="Proteomes" id="UP000817854"/>
    </source>
</evidence>
<keyword evidence="3" id="KW-1185">Reference proteome</keyword>
<comment type="caution">
    <text evidence="2">The sequence shown here is derived from an EMBL/GenBank/DDBJ whole genome shotgun (WGS) entry which is preliminary data.</text>
</comment>
<dbReference type="SUPFAM" id="SSF159888">
    <property type="entry name" value="YdhG-like"/>
    <property type="match status" value="1"/>
</dbReference>
<dbReference type="Proteomes" id="UP000817854">
    <property type="component" value="Unassembled WGS sequence"/>
</dbReference>
<reference evidence="3" key="1">
    <citation type="submission" date="2019-05" db="EMBL/GenBank/DDBJ databases">
        <title>Flavobacterium profundi sp. nov., isolated from a deep-sea seamount.</title>
        <authorList>
            <person name="Zhang D.-C."/>
        </authorList>
    </citation>
    <scope>NUCLEOTIDE SEQUENCE [LARGE SCALE GENOMIC DNA]</scope>
    <source>
        <strain evidence="3">EC11</strain>
    </source>
</reference>
<dbReference type="RefSeq" id="WP_140963140.1">
    <property type="nucleotide sequence ID" value="NZ_VEVQ02000009.1"/>
</dbReference>
<evidence type="ECO:0000313" key="2">
    <source>
        <dbReference type="EMBL" id="NHN26825.1"/>
    </source>
</evidence>